<organism evidence="1 2">
    <name type="scientific">Tribolium castaneum</name>
    <name type="common">Red flour beetle</name>
    <dbReference type="NCBI Taxonomy" id="7070"/>
    <lineage>
        <taxon>Eukaryota</taxon>
        <taxon>Metazoa</taxon>
        <taxon>Ecdysozoa</taxon>
        <taxon>Arthropoda</taxon>
        <taxon>Hexapoda</taxon>
        <taxon>Insecta</taxon>
        <taxon>Pterygota</taxon>
        <taxon>Neoptera</taxon>
        <taxon>Endopterygota</taxon>
        <taxon>Coleoptera</taxon>
        <taxon>Polyphaga</taxon>
        <taxon>Cucujiformia</taxon>
        <taxon>Tenebrionidae</taxon>
        <taxon>Tenebrionidae incertae sedis</taxon>
        <taxon>Tribolium</taxon>
    </lineage>
</organism>
<sequence length="35" mass="3912">MQASVDDEMNHSRLSDAKKGNNLTPAVFYLLGFLE</sequence>
<dbReference type="AlphaFoldDB" id="A0A139WHU0"/>
<accession>A0A139WHU0</accession>
<keyword evidence="2" id="KW-1185">Reference proteome</keyword>
<dbReference type="Proteomes" id="UP000007266">
    <property type="component" value="Linkage group 5"/>
</dbReference>
<dbReference type="InParanoid" id="A0A139WHU0"/>
<protein>
    <submittedName>
        <fullName evidence="1">Uncharacterized protein</fullName>
    </submittedName>
</protein>
<reference evidence="1 2" key="2">
    <citation type="journal article" date="2010" name="Nucleic Acids Res.">
        <title>BeetleBase in 2010: revisions to provide comprehensive genomic information for Tribolium castaneum.</title>
        <authorList>
            <person name="Kim H.S."/>
            <person name="Murphy T."/>
            <person name="Xia J."/>
            <person name="Caragea D."/>
            <person name="Park Y."/>
            <person name="Beeman R.W."/>
            <person name="Lorenzen M.D."/>
            <person name="Butcher S."/>
            <person name="Manak J.R."/>
            <person name="Brown S.J."/>
        </authorList>
    </citation>
    <scope>GENOME REANNOTATION</scope>
    <source>
        <strain evidence="1 2">Georgia GA2</strain>
    </source>
</reference>
<evidence type="ECO:0000313" key="2">
    <source>
        <dbReference type="Proteomes" id="UP000007266"/>
    </source>
</evidence>
<proteinExistence type="predicted"/>
<name>A0A139WHU0_TRICA</name>
<evidence type="ECO:0000313" key="1">
    <source>
        <dbReference type="EMBL" id="KYB27543.1"/>
    </source>
</evidence>
<reference evidence="1 2" key="1">
    <citation type="journal article" date="2008" name="Nature">
        <title>The genome of the model beetle and pest Tribolium castaneum.</title>
        <authorList>
            <consortium name="Tribolium Genome Sequencing Consortium"/>
            <person name="Richards S."/>
            <person name="Gibbs R.A."/>
            <person name="Weinstock G.M."/>
            <person name="Brown S.J."/>
            <person name="Denell R."/>
            <person name="Beeman R.W."/>
            <person name="Gibbs R."/>
            <person name="Beeman R.W."/>
            <person name="Brown S.J."/>
            <person name="Bucher G."/>
            <person name="Friedrich M."/>
            <person name="Grimmelikhuijzen C.J."/>
            <person name="Klingler M."/>
            <person name="Lorenzen M."/>
            <person name="Richards S."/>
            <person name="Roth S."/>
            <person name="Schroder R."/>
            <person name="Tautz D."/>
            <person name="Zdobnov E.M."/>
            <person name="Muzny D."/>
            <person name="Gibbs R.A."/>
            <person name="Weinstock G.M."/>
            <person name="Attaway T."/>
            <person name="Bell S."/>
            <person name="Buhay C.J."/>
            <person name="Chandrabose M.N."/>
            <person name="Chavez D."/>
            <person name="Clerk-Blankenburg K.P."/>
            <person name="Cree A."/>
            <person name="Dao M."/>
            <person name="Davis C."/>
            <person name="Chacko J."/>
            <person name="Dinh H."/>
            <person name="Dugan-Rocha S."/>
            <person name="Fowler G."/>
            <person name="Garner T.T."/>
            <person name="Garnes J."/>
            <person name="Gnirke A."/>
            <person name="Hawes A."/>
            <person name="Hernandez J."/>
            <person name="Hines S."/>
            <person name="Holder M."/>
            <person name="Hume J."/>
            <person name="Jhangiani S.N."/>
            <person name="Joshi V."/>
            <person name="Khan Z.M."/>
            <person name="Jackson L."/>
            <person name="Kovar C."/>
            <person name="Kowis A."/>
            <person name="Lee S."/>
            <person name="Lewis L.R."/>
            <person name="Margolis J."/>
            <person name="Morgan M."/>
            <person name="Nazareth L.V."/>
            <person name="Nguyen N."/>
            <person name="Okwuonu G."/>
            <person name="Parker D."/>
            <person name="Richards S."/>
            <person name="Ruiz S.J."/>
            <person name="Santibanez J."/>
            <person name="Savard J."/>
            <person name="Scherer S.E."/>
            <person name="Schneider B."/>
            <person name="Sodergren E."/>
            <person name="Tautz D."/>
            <person name="Vattahil S."/>
            <person name="Villasana D."/>
            <person name="White C.S."/>
            <person name="Wright R."/>
            <person name="Park Y."/>
            <person name="Beeman R.W."/>
            <person name="Lord J."/>
            <person name="Oppert B."/>
            <person name="Lorenzen M."/>
            <person name="Brown S."/>
            <person name="Wang L."/>
            <person name="Savard J."/>
            <person name="Tautz D."/>
            <person name="Richards S."/>
            <person name="Weinstock G."/>
            <person name="Gibbs R.A."/>
            <person name="Liu Y."/>
            <person name="Worley K."/>
            <person name="Weinstock G."/>
            <person name="Elsik C.G."/>
            <person name="Reese J.T."/>
            <person name="Elhaik E."/>
            <person name="Landan G."/>
            <person name="Graur D."/>
            <person name="Arensburger P."/>
            <person name="Atkinson P."/>
            <person name="Beeman R.W."/>
            <person name="Beidler J."/>
            <person name="Brown S.J."/>
            <person name="Demuth J.P."/>
            <person name="Drury D.W."/>
            <person name="Du Y.Z."/>
            <person name="Fujiwara H."/>
            <person name="Lorenzen M."/>
            <person name="Maselli V."/>
            <person name="Osanai M."/>
            <person name="Park Y."/>
            <person name="Robertson H.M."/>
            <person name="Tu Z."/>
            <person name="Wang J.J."/>
            <person name="Wang S."/>
            <person name="Richards S."/>
            <person name="Song H."/>
            <person name="Zhang L."/>
            <person name="Sodergren E."/>
            <person name="Werner D."/>
            <person name="Stanke M."/>
            <person name="Morgenstern B."/>
            <person name="Solovyev V."/>
            <person name="Kosarev P."/>
            <person name="Brown G."/>
            <person name="Chen H.C."/>
            <person name="Ermolaeva O."/>
            <person name="Hlavina W."/>
            <person name="Kapustin Y."/>
            <person name="Kiryutin B."/>
            <person name="Kitts P."/>
            <person name="Maglott D."/>
            <person name="Pruitt K."/>
            <person name="Sapojnikov V."/>
            <person name="Souvorov A."/>
            <person name="Mackey A.J."/>
            <person name="Waterhouse R.M."/>
            <person name="Wyder S."/>
            <person name="Zdobnov E.M."/>
            <person name="Zdobnov E.M."/>
            <person name="Wyder S."/>
            <person name="Kriventseva E.V."/>
            <person name="Kadowaki T."/>
            <person name="Bork P."/>
            <person name="Aranda M."/>
            <person name="Bao R."/>
            <person name="Beermann A."/>
            <person name="Berns N."/>
            <person name="Bolognesi R."/>
            <person name="Bonneton F."/>
            <person name="Bopp D."/>
            <person name="Brown S.J."/>
            <person name="Bucher G."/>
            <person name="Butts T."/>
            <person name="Chaumot A."/>
            <person name="Denell R.E."/>
            <person name="Ferrier D.E."/>
            <person name="Friedrich M."/>
            <person name="Gordon C.M."/>
            <person name="Jindra M."/>
            <person name="Klingler M."/>
            <person name="Lan Q."/>
            <person name="Lattorff H.M."/>
            <person name="Laudet V."/>
            <person name="von Levetsow C."/>
            <person name="Liu Z."/>
            <person name="Lutz R."/>
            <person name="Lynch J.A."/>
            <person name="da Fonseca R.N."/>
            <person name="Posnien N."/>
            <person name="Reuter R."/>
            <person name="Roth S."/>
            <person name="Savard J."/>
            <person name="Schinko J.B."/>
            <person name="Schmitt C."/>
            <person name="Schoppmeier M."/>
            <person name="Schroder R."/>
            <person name="Shippy T.D."/>
            <person name="Simonnet F."/>
            <person name="Marques-Souza H."/>
            <person name="Tautz D."/>
            <person name="Tomoyasu Y."/>
            <person name="Trauner J."/>
            <person name="Van der Zee M."/>
            <person name="Vervoort M."/>
            <person name="Wittkopp N."/>
            <person name="Wimmer E.A."/>
            <person name="Yang X."/>
            <person name="Jones A.K."/>
            <person name="Sattelle D.B."/>
            <person name="Ebert P.R."/>
            <person name="Nelson D."/>
            <person name="Scott J.G."/>
            <person name="Beeman R.W."/>
            <person name="Muthukrishnan S."/>
            <person name="Kramer K.J."/>
            <person name="Arakane Y."/>
            <person name="Beeman R.W."/>
            <person name="Zhu Q."/>
            <person name="Hogenkamp D."/>
            <person name="Dixit R."/>
            <person name="Oppert B."/>
            <person name="Jiang H."/>
            <person name="Zou Z."/>
            <person name="Marshall J."/>
            <person name="Elpidina E."/>
            <person name="Vinokurov K."/>
            <person name="Oppert C."/>
            <person name="Zou Z."/>
            <person name="Evans J."/>
            <person name="Lu Z."/>
            <person name="Zhao P."/>
            <person name="Sumathipala N."/>
            <person name="Altincicek B."/>
            <person name="Vilcinskas A."/>
            <person name="Williams M."/>
            <person name="Hultmark D."/>
            <person name="Hetru C."/>
            <person name="Jiang H."/>
            <person name="Grimmelikhuijzen C.J."/>
            <person name="Hauser F."/>
            <person name="Cazzamali G."/>
            <person name="Williamson M."/>
            <person name="Park Y."/>
            <person name="Li B."/>
            <person name="Tanaka Y."/>
            <person name="Predel R."/>
            <person name="Neupert S."/>
            <person name="Schachtner J."/>
            <person name="Verleyen P."/>
            <person name="Raible F."/>
            <person name="Bork P."/>
            <person name="Friedrich M."/>
            <person name="Walden K.K."/>
            <person name="Robertson H.M."/>
            <person name="Angeli S."/>
            <person name="Foret S."/>
            <person name="Bucher G."/>
            <person name="Schuetz S."/>
            <person name="Maleszka R."/>
            <person name="Wimmer E.A."/>
            <person name="Beeman R.W."/>
            <person name="Lorenzen M."/>
            <person name="Tomoyasu Y."/>
            <person name="Miller S.C."/>
            <person name="Grossmann D."/>
            <person name="Bucher G."/>
        </authorList>
    </citation>
    <scope>NUCLEOTIDE SEQUENCE [LARGE SCALE GENOMIC DNA]</scope>
    <source>
        <strain evidence="1 2">Georgia GA2</strain>
    </source>
</reference>
<gene>
    <name evidence="1" type="primary">AUGUSTUS-3.0.2_33025</name>
    <name evidence="1" type="ORF">TcasGA2_TC033025</name>
</gene>
<dbReference type="EMBL" id="KQ971342">
    <property type="protein sequence ID" value="KYB27543.1"/>
    <property type="molecule type" value="Genomic_DNA"/>
</dbReference>